<accession>A0ABR7NR14</accession>
<dbReference type="InterPro" id="IPR003959">
    <property type="entry name" value="ATPase_AAA_core"/>
</dbReference>
<reference evidence="2 3" key="1">
    <citation type="submission" date="2020-08" db="EMBL/GenBank/DDBJ databases">
        <title>Genome public.</title>
        <authorList>
            <person name="Liu C."/>
            <person name="Sun Q."/>
        </authorList>
    </citation>
    <scope>NUCLEOTIDE SEQUENCE [LARGE SCALE GENOMIC DNA]</scope>
    <source>
        <strain evidence="2 3">BX10</strain>
    </source>
</reference>
<dbReference type="SUPFAM" id="SSF52540">
    <property type="entry name" value="P-loop containing nucleoside triphosphate hydrolases"/>
    <property type="match status" value="1"/>
</dbReference>
<dbReference type="RefSeq" id="WP_262427148.1">
    <property type="nucleotide sequence ID" value="NZ_JACRTJ010000011.1"/>
</dbReference>
<proteinExistence type="predicted"/>
<protein>
    <submittedName>
        <fullName evidence="2">AAA family ATPase</fullName>
    </submittedName>
</protein>
<feature type="domain" description="AAA+ ATPase" evidence="1">
    <location>
        <begin position="32"/>
        <end position="185"/>
    </location>
</feature>
<dbReference type="Pfam" id="PF00004">
    <property type="entry name" value="AAA"/>
    <property type="match status" value="1"/>
</dbReference>
<dbReference type="SMART" id="SM00382">
    <property type="entry name" value="AAA"/>
    <property type="match status" value="1"/>
</dbReference>
<dbReference type="InterPro" id="IPR027417">
    <property type="entry name" value="P-loop_NTPase"/>
</dbReference>
<dbReference type="Proteomes" id="UP000647491">
    <property type="component" value="Unassembled WGS sequence"/>
</dbReference>
<evidence type="ECO:0000313" key="2">
    <source>
        <dbReference type="EMBL" id="MBC8598563.1"/>
    </source>
</evidence>
<sequence>MNIKRAKEEIKNTIRAYLARNSYGEYEIPVMGQRPVLLMGPPGIGKTQIMEQVARECGIGLVAYTITHHTRQSAIGLPFISEQTYGEKAVSVTQYTMSEIVAAIYNKMEETGLKEGILFIDEINCVSETLAPAMLQFLQYKTFGNHKIPDGWIIAAAGNPPEFNKSVREFDIATLDRVKRIDVEPDFSVWKEYAVRMEVHPAILSYLTARPQNFCQVETTVDGPVFATPRGWEDLSRFLTVYEKLGLSCDREVVAQYIPHGRIARDFASYLELYYKYQAHYQIDEALSGRRSEALLEQAARAPFDEKLSVISLVLAKLNVEFRKTGKMEDGLELLFEKLKAFKEQLAEAGDGTPVQRLTAFTREVREEYEGKKQAGLLTRAQIHRYEDICGTLDQYLLAAGEAEAQDGETLFGMLAARFGEGREQYEDQCRAVLQMVEYAFDLMEGAFGDSQEMVIFITELNTSYDAVRFLEENPCERYHQYNRKLLFEDREADIKRKLERLL</sequence>
<dbReference type="CDD" id="cd00009">
    <property type="entry name" value="AAA"/>
    <property type="match status" value="1"/>
</dbReference>
<comment type="caution">
    <text evidence="2">The sequence shown here is derived from an EMBL/GenBank/DDBJ whole genome shotgun (WGS) entry which is preliminary data.</text>
</comment>
<dbReference type="InterPro" id="IPR003593">
    <property type="entry name" value="AAA+_ATPase"/>
</dbReference>
<evidence type="ECO:0000259" key="1">
    <source>
        <dbReference type="SMART" id="SM00382"/>
    </source>
</evidence>
<gene>
    <name evidence="2" type="ORF">H8708_04840</name>
</gene>
<name>A0ABR7NR14_9FIRM</name>
<organism evidence="2 3">
    <name type="scientific">Enterocloster hominis</name>
    <name type="common">ex Liu et al. 2021</name>
    <dbReference type="NCBI Taxonomy" id="2763663"/>
    <lineage>
        <taxon>Bacteria</taxon>
        <taxon>Bacillati</taxon>
        <taxon>Bacillota</taxon>
        <taxon>Clostridia</taxon>
        <taxon>Lachnospirales</taxon>
        <taxon>Lachnospiraceae</taxon>
        <taxon>Enterocloster</taxon>
    </lineage>
</organism>
<evidence type="ECO:0000313" key="3">
    <source>
        <dbReference type="Proteomes" id="UP000647491"/>
    </source>
</evidence>
<dbReference type="EMBL" id="JACRTJ010000011">
    <property type="protein sequence ID" value="MBC8598563.1"/>
    <property type="molecule type" value="Genomic_DNA"/>
</dbReference>
<dbReference type="Gene3D" id="3.40.50.300">
    <property type="entry name" value="P-loop containing nucleotide triphosphate hydrolases"/>
    <property type="match status" value="1"/>
</dbReference>
<keyword evidence="3" id="KW-1185">Reference proteome</keyword>